<dbReference type="GO" id="GO:0000166">
    <property type="term" value="F:nucleotide binding"/>
    <property type="evidence" value="ECO:0007669"/>
    <property type="project" value="InterPro"/>
</dbReference>
<reference evidence="7" key="1">
    <citation type="submission" date="2016-10" db="EMBL/GenBank/DDBJ databases">
        <authorList>
            <person name="Varghese N."/>
            <person name="Submissions S."/>
        </authorList>
    </citation>
    <scope>NUCLEOTIDE SEQUENCE [LARGE SCALE GENOMIC DNA]</scope>
    <source>
        <strain evidence="7">DSM 44544</strain>
    </source>
</reference>
<proteinExistence type="inferred from homology"/>
<dbReference type="SUPFAM" id="SSF55347">
    <property type="entry name" value="Glyceraldehyde-3-phosphate dehydrogenase-like, C-terminal domain"/>
    <property type="match status" value="1"/>
</dbReference>
<keyword evidence="2" id="KW-0560">Oxidoreductase</keyword>
<name>A0A1H4TVT7_9PSEU</name>
<dbReference type="Gene3D" id="3.30.360.10">
    <property type="entry name" value="Dihydrodipicolinate Reductase, domain 2"/>
    <property type="match status" value="1"/>
</dbReference>
<evidence type="ECO:0000256" key="2">
    <source>
        <dbReference type="ARBA" id="ARBA00023002"/>
    </source>
</evidence>
<dbReference type="InterPro" id="IPR050984">
    <property type="entry name" value="Gfo/Idh/MocA_domain"/>
</dbReference>
<protein>
    <submittedName>
        <fullName evidence="6">Predicted dehydrogenase</fullName>
    </submittedName>
</protein>
<dbReference type="OrthoDB" id="9815825at2"/>
<dbReference type="Pfam" id="PF22725">
    <property type="entry name" value="GFO_IDH_MocA_C3"/>
    <property type="match status" value="1"/>
</dbReference>
<dbReference type="InterPro" id="IPR000683">
    <property type="entry name" value="Gfo/Idh/MocA-like_OxRdtase_N"/>
</dbReference>
<dbReference type="PANTHER" id="PTHR22604:SF105">
    <property type="entry name" value="TRANS-1,2-DIHYDROBENZENE-1,2-DIOL DEHYDROGENASE"/>
    <property type="match status" value="1"/>
</dbReference>
<dbReference type="AlphaFoldDB" id="A0A1H4TVT7"/>
<evidence type="ECO:0000259" key="5">
    <source>
        <dbReference type="Pfam" id="PF22725"/>
    </source>
</evidence>
<feature type="region of interest" description="Disordered" evidence="3">
    <location>
        <begin position="327"/>
        <end position="347"/>
    </location>
</feature>
<evidence type="ECO:0000256" key="3">
    <source>
        <dbReference type="SAM" id="MobiDB-lite"/>
    </source>
</evidence>
<keyword evidence="7" id="KW-1185">Reference proteome</keyword>
<feature type="domain" description="GFO/IDH/MocA-like oxidoreductase" evidence="5">
    <location>
        <begin position="132"/>
        <end position="247"/>
    </location>
</feature>
<dbReference type="SUPFAM" id="SSF51735">
    <property type="entry name" value="NAD(P)-binding Rossmann-fold domains"/>
    <property type="match status" value="1"/>
</dbReference>
<evidence type="ECO:0000259" key="4">
    <source>
        <dbReference type="Pfam" id="PF01408"/>
    </source>
</evidence>
<evidence type="ECO:0000313" key="7">
    <source>
        <dbReference type="Proteomes" id="UP000199622"/>
    </source>
</evidence>
<dbReference type="Pfam" id="PF01408">
    <property type="entry name" value="GFO_IDH_MocA"/>
    <property type="match status" value="1"/>
</dbReference>
<dbReference type="InterPro" id="IPR036291">
    <property type="entry name" value="NAD(P)-bd_dom_sf"/>
</dbReference>
<dbReference type="STRING" id="208445.SAMN04489727_4375"/>
<gene>
    <name evidence="6" type="ORF">SAMN04489727_4375</name>
</gene>
<dbReference type="InterPro" id="IPR055170">
    <property type="entry name" value="GFO_IDH_MocA-like_dom"/>
</dbReference>
<dbReference type="Gene3D" id="3.40.50.720">
    <property type="entry name" value="NAD(P)-binding Rossmann-like Domain"/>
    <property type="match status" value="1"/>
</dbReference>
<dbReference type="RefSeq" id="WP_091310210.1">
    <property type="nucleotide sequence ID" value="NZ_FNSO01000004.1"/>
</dbReference>
<dbReference type="Proteomes" id="UP000199622">
    <property type="component" value="Unassembled WGS sequence"/>
</dbReference>
<dbReference type="PANTHER" id="PTHR22604">
    <property type="entry name" value="OXIDOREDUCTASES"/>
    <property type="match status" value="1"/>
</dbReference>
<evidence type="ECO:0000256" key="1">
    <source>
        <dbReference type="ARBA" id="ARBA00010928"/>
    </source>
</evidence>
<comment type="similarity">
    <text evidence="1">Belongs to the Gfo/Idh/MocA family.</text>
</comment>
<evidence type="ECO:0000313" key="6">
    <source>
        <dbReference type="EMBL" id="SEC60616.1"/>
    </source>
</evidence>
<feature type="domain" description="Gfo/Idh/MocA-like oxidoreductase N-terminal" evidence="4">
    <location>
        <begin position="4"/>
        <end position="122"/>
    </location>
</feature>
<dbReference type="EMBL" id="FNSO01000004">
    <property type="protein sequence ID" value="SEC60616.1"/>
    <property type="molecule type" value="Genomic_DNA"/>
</dbReference>
<organism evidence="6 7">
    <name type="scientific">Amycolatopsis tolypomycina</name>
    <dbReference type="NCBI Taxonomy" id="208445"/>
    <lineage>
        <taxon>Bacteria</taxon>
        <taxon>Bacillati</taxon>
        <taxon>Actinomycetota</taxon>
        <taxon>Actinomycetes</taxon>
        <taxon>Pseudonocardiales</taxon>
        <taxon>Pseudonocardiaceae</taxon>
        <taxon>Amycolatopsis</taxon>
    </lineage>
</organism>
<dbReference type="GO" id="GO:0016491">
    <property type="term" value="F:oxidoreductase activity"/>
    <property type="evidence" value="ECO:0007669"/>
    <property type="project" value="UniProtKB-KW"/>
</dbReference>
<sequence length="347" mass="36998">MNPLRIGVLGCADIAWRRMLPALAGHPDVAVVALASRDPAKAARFTARFGGEPVTGYDRLLAREDLDAVYVPLPAVLHAKWIERALEAGRHVLAEKPLATTAKDAQRLVVLADERKVALLENFMFRCHSQHAAVRALAAGGTVGTVRSLTAEFTIPAPPPGDMRHRPDLGGGALLDIGVYPVRTALDFLGEEAEVVAATLDVDPGLGVDVGGSAVLTGPAGRTAELRFGMRHAYRCRYELAGDHGRITVPWAYTPPAGHAPVVRVERPDGVEERTLPPDDQFAAVVRQFVARARDGVPSDLEGPPIVAQAALVDRIRERAVRRPAPVATHVTPGGLPAGNTAPRRTL</sequence>
<accession>A0A1H4TVT7</accession>